<dbReference type="AlphaFoldDB" id="A0A9J7BY70"/>
<comment type="similarity">
    <text evidence="1">Belongs to the MreC family.</text>
</comment>
<dbReference type="KEGG" id="orp:MOP44_10305"/>
<evidence type="ECO:0000256" key="6">
    <source>
        <dbReference type="SAM" id="MobiDB-lite"/>
    </source>
</evidence>
<evidence type="ECO:0000256" key="2">
    <source>
        <dbReference type="ARBA" id="ARBA00013855"/>
    </source>
</evidence>
<dbReference type="EMBL" id="CP093313">
    <property type="protein sequence ID" value="UWZ86317.1"/>
    <property type="molecule type" value="Genomic_DNA"/>
</dbReference>
<sequence>MESFFVRYRNLLVLLLLLMVQIIGLAVQVRRNAGGKNVYDPADSSSVRLIRLWANAAVSPPERAVQTSKTGVGSIWENYFALRNVRQENKELQETVDRLRVEQAALLEDARQGQRLQQMLGFQEKYLYATMPAQVIGTSGSDQSWVFTINKGEKEGLKRDMAVISGDGIVGKVREVFPHTAQVLEINDQSSGAGVILEQTRIRGILRGNAQGQPQIVGILADNRIKPGEKVLTGGGDQIFPRGLQVGVVDKVLPDPDRDGFIRVIVKSAAQLDRLDEVLVITSTEPRFSDQQLKDMAQSQDLKGADAAALAEQRKASEIMAERLPGLTDPNAPPPTAPKTAQVGPDGQPVPATPAVVPKIIPPAHPDRFTPGNATTPNAGGAAAGQTAPKAKKPAVPKPDAEQGNPGENPQATRPVPKPSNPPASPQHRRER</sequence>
<gene>
    <name evidence="8" type="primary">mreC</name>
    <name evidence="8" type="ORF">MOP44_10305</name>
</gene>
<evidence type="ECO:0000259" key="7">
    <source>
        <dbReference type="Pfam" id="PF04085"/>
    </source>
</evidence>
<organism evidence="8 9">
    <name type="scientific">Occallatibacter riparius</name>
    <dbReference type="NCBI Taxonomy" id="1002689"/>
    <lineage>
        <taxon>Bacteria</taxon>
        <taxon>Pseudomonadati</taxon>
        <taxon>Acidobacteriota</taxon>
        <taxon>Terriglobia</taxon>
        <taxon>Terriglobales</taxon>
        <taxon>Acidobacteriaceae</taxon>
        <taxon>Occallatibacter</taxon>
    </lineage>
</organism>
<accession>A0A9J7BY70</accession>
<dbReference type="GO" id="GO:0008360">
    <property type="term" value="P:regulation of cell shape"/>
    <property type="evidence" value="ECO:0007669"/>
    <property type="project" value="UniProtKB-KW"/>
</dbReference>
<dbReference type="Gene3D" id="2.40.10.340">
    <property type="entry name" value="Rod shape-determining protein MreC, domain 1"/>
    <property type="match status" value="1"/>
</dbReference>
<protein>
    <recommendedName>
        <fullName evidence="2">Cell shape-determining protein MreC</fullName>
    </recommendedName>
    <alternativeName>
        <fullName evidence="4">Cell shape protein MreC</fullName>
    </alternativeName>
</protein>
<feature type="compositionally biased region" description="Pro residues" evidence="6">
    <location>
        <begin position="416"/>
        <end position="425"/>
    </location>
</feature>
<dbReference type="InterPro" id="IPR007221">
    <property type="entry name" value="MreC"/>
</dbReference>
<feature type="domain" description="Rod shape-determining protein MreC beta-barrel core" evidence="7">
    <location>
        <begin position="135"/>
        <end position="281"/>
    </location>
</feature>
<feature type="coiled-coil region" evidence="5">
    <location>
        <begin position="82"/>
        <end position="109"/>
    </location>
</feature>
<feature type="region of interest" description="Disordered" evidence="6">
    <location>
        <begin position="325"/>
        <end position="432"/>
    </location>
</feature>
<dbReference type="InterPro" id="IPR042175">
    <property type="entry name" value="Cell/Rod_MreC_2"/>
</dbReference>
<dbReference type="PANTHER" id="PTHR34138:SF1">
    <property type="entry name" value="CELL SHAPE-DETERMINING PROTEIN MREC"/>
    <property type="match status" value="1"/>
</dbReference>
<dbReference type="GO" id="GO:0005886">
    <property type="term" value="C:plasma membrane"/>
    <property type="evidence" value="ECO:0007669"/>
    <property type="project" value="TreeGrafter"/>
</dbReference>
<keyword evidence="5" id="KW-0175">Coiled coil</keyword>
<name>A0A9J7BY70_9BACT</name>
<proteinExistence type="inferred from homology"/>
<evidence type="ECO:0000313" key="9">
    <source>
        <dbReference type="Proteomes" id="UP001059380"/>
    </source>
</evidence>
<dbReference type="InterPro" id="IPR042177">
    <property type="entry name" value="Cell/Rod_1"/>
</dbReference>
<evidence type="ECO:0000256" key="4">
    <source>
        <dbReference type="ARBA" id="ARBA00032089"/>
    </source>
</evidence>
<evidence type="ECO:0000256" key="5">
    <source>
        <dbReference type="SAM" id="Coils"/>
    </source>
</evidence>
<reference evidence="8" key="1">
    <citation type="submission" date="2021-04" db="EMBL/GenBank/DDBJ databases">
        <title>Phylogenetic analysis of Acidobacteriaceae.</title>
        <authorList>
            <person name="Qiu L."/>
            <person name="Zhang Q."/>
        </authorList>
    </citation>
    <scope>NUCLEOTIDE SEQUENCE</scope>
    <source>
        <strain evidence="8">DSM 25168</strain>
    </source>
</reference>
<evidence type="ECO:0000256" key="3">
    <source>
        <dbReference type="ARBA" id="ARBA00022960"/>
    </source>
</evidence>
<dbReference type="Proteomes" id="UP001059380">
    <property type="component" value="Chromosome"/>
</dbReference>
<dbReference type="PANTHER" id="PTHR34138">
    <property type="entry name" value="CELL SHAPE-DETERMINING PROTEIN MREC"/>
    <property type="match status" value="1"/>
</dbReference>
<feature type="compositionally biased region" description="Low complexity" evidence="6">
    <location>
        <begin position="370"/>
        <end position="389"/>
    </location>
</feature>
<dbReference type="RefSeq" id="WP_260795958.1">
    <property type="nucleotide sequence ID" value="NZ_CP093313.1"/>
</dbReference>
<evidence type="ECO:0000256" key="1">
    <source>
        <dbReference type="ARBA" id="ARBA00009369"/>
    </source>
</evidence>
<keyword evidence="3" id="KW-0133">Cell shape</keyword>
<dbReference type="InterPro" id="IPR055342">
    <property type="entry name" value="MreC_beta-barrel_core"/>
</dbReference>
<dbReference type="Pfam" id="PF04085">
    <property type="entry name" value="MreC"/>
    <property type="match status" value="1"/>
</dbReference>
<keyword evidence="9" id="KW-1185">Reference proteome</keyword>
<dbReference type="Gene3D" id="2.40.10.350">
    <property type="entry name" value="Rod shape-determining protein MreC, domain 2"/>
    <property type="match status" value="1"/>
</dbReference>
<evidence type="ECO:0000313" key="8">
    <source>
        <dbReference type="EMBL" id="UWZ86317.1"/>
    </source>
</evidence>
<dbReference type="NCBIfam" id="TIGR00219">
    <property type="entry name" value="mreC"/>
    <property type="match status" value="1"/>
</dbReference>